<comment type="subcellular location">
    <subcellularLocation>
        <location evidence="1">Cell envelope</location>
    </subcellularLocation>
</comment>
<reference evidence="6 7" key="1">
    <citation type="journal article" date="2015" name="J. Biotechnol.">
        <title>Complete genome sequence of Pseudomonas rhizosphaerae IH5T (=DSM 16299T), a phosphate-solubilizing rhizobacterium for bacterial biofertilizer.</title>
        <authorList>
            <person name="Kwak Y."/>
            <person name="Jung B.K."/>
            <person name="Shin J.H."/>
        </authorList>
    </citation>
    <scope>NUCLEOTIDE SEQUENCE [LARGE SCALE GENOMIC DNA]</scope>
    <source>
        <strain evidence="6">DSM 16299</strain>
    </source>
</reference>
<accession>A0A089ZQE0</accession>
<keyword evidence="3" id="KW-0813">Transport</keyword>
<dbReference type="Gene3D" id="3.40.190.170">
    <property type="entry name" value="Bacterial extracellular solute-binding protein, family 7"/>
    <property type="match status" value="1"/>
</dbReference>
<organism evidence="6 7">
    <name type="scientific">Pseudomonas rhizosphaerae</name>
    <dbReference type="NCBI Taxonomy" id="216142"/>
    <lineage>
        <taxon>Bacteria</taxon>
        <taxon>Pseudomonadati</taxon>
        <taxon>Pseudomonadota</taxon>
        <taxon>Gammaproteobacteria</taxon>
        <taxon>Pseudomonadales</taxon>
        <taxon>Pseudomonadaceae</taxon>
        <taxon>Pseudomonas</taxon>
    </lineage>
</organism>
<evidence type="ECO:0000256" key="5">
    <source>
        <dbReference type="SAM" id="SignalP"/>
    </source>
</evidence>
<dbReference type="CDD" id="cd13603">
    <property type="entry name" value="PBP2_TRAP_Siap_TeaA_like"/>
    <property type="match status" value="1"/>
</dbReference>
<dbReference type="InterPro" id="IPR006311">
    <property type="entry name" value="TAT_signal"/>
</dbReference>
<dbReference type="InterPro" id="IPR004682">
    <property type="entry name" value="TRAP_DctP"/>
</dbReference>
<dbReference type="eggNOG" id="COG1638">
    <property type="taxonomic scope" value="Bacteria"/>
</dbReference>
<dbReference type="Proteomes" id="UP000029499">
    <property type="component" value="Chromosome"/>
</dbReference>
<dbReference type="PANTHER" id="PTHR33376:SF4">
    <property type="entry name" value="SIALIC ACID-BINDING PERIPLASMIC PROTEIN SIAP"/>
    <property type="match status" value="1"/>
</dbReference>
<dbReference type="PANTHER" id="PTHR33376">
    <property type="match status" value="1"/>
</dbReference>
<dbReference type="NCBIfam" id="TIGR01409">
    <property type="entry name" value="TAT_signal_seq"/>
    <property type="match status" value="1"/>
</dbReference>
<evidence type="ECO:0000256" key="1">
    <source>
        <dbReference type="ARBA" id="ARBA00004196"/>
    </source>
</evidence>
<dbReference type="InterPro" id="IPR019546">
    <property type="entry name" value="TAT_signal_bac_arc"/>
</dbReference>
<dbReference type="STRING" id="216142.LT40_08650"/>
<dbReference type="OrthoDB" id="9771186at2"/>
<feature type="signal peptide" evidence="5">
    <location>
        <begin position="1"/>
        <end position="34"/>
    </location>
</feature>
<dbReference type="GO" id="GO:0030288">
    <property type="term" value="C:outer membrane-bounded periplasmic space"/>
    <property type="evidence" value="ECO:0007669"/>
    <property type="project" value="InterPro"/>
</dbReference>
<sequence length="343" mass="37714">MSDFSRRRFIKTATLASAAVAATGLGLFSSRSEAADFKLKFANNLPMIHPMNVRAREMAKAIKEETNGAVQIQVFPSSQLGSDTDTLAQVRSGAVDMFALSPVILGTLVPSVQISAVGFAFKDYDQVWSAMDGDLGAHVRSEIAKTETLFAFDKMWDNGFRVTTTSTRPVLKPEDLVGMKLRVPPSPIIMSIFKAFDAAPTSINFAEVYSALQTRIVEGQENPLTLVSSAKLYEVQKYCSLTNHVWDGFWMLGNSKSFARLPADVQAVVRKHVDAAVMGQRADLAALQGSIRDTLKEKGLELADTEPQAFREKLRSANYYADWHEKFGDAAWAILEKYSGKLA</sequence>
<evidence type="ECO:0000256" key="2">
    <source>
        <dbReference type="ARBA" id="ARBA00009023"/>
    </source>
</evidence>
<comment type="similarity">
    <text evidence="2">Belongs to the bacterial solute-binding protein 7 family.</text>
</comment>
<keyword evidence="7" id="KW-1185">Reference proteome</keyword>
<dbReference type="PROSITE" id="PS51318">
    <property type="entry name" value="TAT"/>
    <property type="match status" value="1"/>
</dbReference>
<evidence type="ECO:0000313" key="6">
    <source>
        <dbReference type="EMBL" id="AIS17466.1"/>
    </source>
</evidence>
<dbReference type="InterPro" id="IPR038404">
    <property type="entry name" value="TRAP_DctP_sf"/>
</dbReference>
<dbReference type="PIRSF" id="PIRSF006470">
    <property type="entry name" value="DctB"/>
    <property type="match status" value="1"/>
</dbReference>
<dbReference type="EMBL" id="CP009533">
    <property type="protein sequence ID" value="AIS17466.1"/>
    <property type="molecule type" value="Genomic_DNA"/>
</dbReference>
<evidence type="ECO:0000256" key="4">
    <source>
        <dbReference type="ARBA" id="ARBA00022729"/>
    </source>
</evidence>
<evidence type="ECO:0000313" key="7">
    <source>
        <dbReference type="Proteomes" id="UP000029499"/>
    </source>
</evidence>
<name>A0A089ZQE0_9PSED</name>
<dbReference type="Pfam" id="PF03480">
    <property type="entry name" value="DctP"/>
    <property type="match status" value="1"/>
</dbReference>
<dbReference type="AlphaFoldDB" id="A0A089ZQE0"/>
<dbReference type="NCBIfam" id="NF037995">
    <property type="entry name" value="TRAP_S1"/>
    <property type="match status" value="1"/>
</dbReference>
<dbReference type="InterPro" id="IPR018389">
    <property type="entry name" value="DctP_fam"/>
</dbReference>
<dbReference type="GO" id="GO:0055085">
    <property type="term" value="P:transmembrane transport"/>
    <property type="evidence" value="ECO:0007669"/>
    <property type="project" value="InterPro"/>
</dbReference>
<keyword evidence="4 5" id="KW-0732">Signal</keyword>
<dbReference type="RefSeq" id="WP_043188853.1">
    <property type="nucleotide sequence ID" value="NZ_CP009533.1"/>
</dbReference>
<protein>
    <submittedName>
        <fullName evidence="6">ABC transporter substrate-binding protein</fullName>
    </submittedName>
</protein>
<evidence type="ECO:0000256" key="3">
    <source>
        <dbReference type="ARBA" id="ARBA00022448"/>
    </source>
</evidence>
<dbReference type="HOGENOM" id="CLU_036176_1_1_6"/>
<dbReference type="KEGG" id="prh:LT40_08650"/>
<gene>
    <name evidence="6" type="ORF">LT40_08650</name>
</gene>
<dbReference type="NCBIfam" id="TIGR00787">
    <property type="entry name" value="dctP"/>
    <property type="match status" value="1"/>
</dbReference>
<feature type="chain" id="PRO_5001852573" evidence="5">
    <location>
        <begin position="35"/>
        <end position="343"/>
    </location>
</feature>
<proteinExistence type="inferred from homology"/>